<evidence type="ECO:0000313" key="5">
    <source>
        <dbReference type="EMBL" id="KAK7240919.1"/>
    </source>
</evidence>
<comment type="similarity">
    <text evidence="1">Belongs to the protein disulfide isomerase family.</text>
</comment>
<dbReference type="PANTHER" id="PTHR45672:SF3">
    <property type="entry name" value="THIOREDOXIN DOMAIN-CONTAINING PROTEIN 5"/>
    <property type="match status" value="1"/>
</dbReference>
<feature type="coiled-coil region" evidence="3">
    <location>
        <begin position="93"/>
        <end position="127"/>
    </location>
</feature>
<organism evidence="5 6">
    <name type="scientific">Aureococcus anophagefferens</name>
    <name type="common">Harmful bloom alga</name>
    <dbReference type="NCBI Taxonomy" id="44056"/>
    <lineage>
        <taxon>Eukaryota</taxon>
        <taxon>Sar</taxon>
        <taxon>Stramenopiles</taxon>
        <taxon>Ochrophyta</taxon>
        <taxon>Pelagophyceae</taxon>
        <taxon>Pelagomonadales</taxon>
        <taxon>Pelagomonadaceae</taxon>
        <taxon>Aureococcus</taxon>
    </lineage>
</organism>
<dbReference type="PANTHER" id="PTHR45672">
    <property type="entry name" value="PROTEIN DISULFIDE-ISOMERASE C17H9.14C-RELATED"/>
    <property type="match status" value="1"/>
</dbReference>
<evidence type="ECO:0000259" key="4">
    <source>
        <dbReference type="Pfam" id="PF00085"/>
    </source>
</evidence>
<proteinExistence type="inferred from homology"/>
<sequence length="169" mass="18505">MKPAWDALMADYKDHPTKLVADVDCTAAGKPLCDSNGVKGFPTIKYGDPADLQSYEGGRDEKALKAFAETKLVAMCSVKNQDLCSEEKKAEIAKFMAMEVGDLNTKIEEQEAELKNIEADFKKSVEGLQKLYEGYTKEKEEKMAALKDSGLGLMKSVKAAKAKAAKDEL</sequence>
<dbReference type="Proteomes" id="UP001363151">
    <property type="component" value="Unassembled WGS sequence"/>
</dbReference>
<dbReference type="InterPro" id="IPR036249">
    <property type="entry name" value="Thioredoxin-like_sf"/>
</dbReference>
<dbReference type="Gene3D" id="3.40.30.10">
    <property type="entry name" value="Glutaredoxin"/>
    <property type="match status" value="1"/>
</dbReference>
<keyword evidence="3" id="KW-0175">Coiled coil</keyword>
<dbReference type="EMBL" id="JBBJCI010000208">
    <property type="protein sequence ID" value="KAK7240919.1"/>
    <property type="molecule type" value="Genomic_DNA"/>
</dbReference>
<evidence type="ECO:0000256" key="1">
    <source>
        <dbReference type="ARBA" id="ARBA00006347"/>
    </source>
</evidence>
<evidence type="ECO:0000313" key="6">
    <source>
        <dbReference type="Proteomes" id="UP001363151"/>
    </source>
</evidence>
<protein>
    <submittedName>
        <fullName evidence="5">Protein disulfide-isomerase</fullName>
    </submittedName>
</protein>
<keyword evidence="2" id="KW-0732">Signal</keyword>
<feature type="domain" description="Thioredoxin" evidence="4">
    <location>
        <begin position="1"/>
        <end position="68"/>
    </location>
</feature>
<evidence type="ECO:0000256" key="2">
    <source>
        <dbReference type="ARBA" id="ARBA00022729"/>
    </source>
</evidence>
<accession>A0ABR1FXE6</accession>
<reference evidence="5 6" key="1">
    <citation type="submission" date="2024-03" db="EMBL/GenBank/DDBJ databases">
        <title>Aureococcus anophagefferens CCMP1851 and Kratosvirus quantuckense: Draft genome of a second virus-susceptible host strain in the model system.</title>
        <authorList>
            <person name="Chase E."/>
            <person name="Truchon A.R."/>
            <person name="Schepens W."/>
            <person name="Wilhelm S.W."/>
        </authorList>
    </citation>
    <scope>NUCLEOTIDE SEQUENCE [LARGE SCALE GENOMIC DNA]</scope>
    <source>
        <strain evidence="5 6">CCMP1851</strain>
    </source>
</reference>
<name>A0ABR1FXE6_AURAN</name>
<dbReference type="SUPFAM" id="SSF52833">
    <property type="entry name" value="Thioredoxin-like"/>
    <property type="match status" value="1"/>
</dbReference>
<gene>
    <name evidence="5" type="ORF">SO694_00055234</name>
</gene>
<dbReference type="InterPro" id="IPR051063">
    <property type="entry name" value="PDI"/>
</dbReference>
<dbReference type="InterPro" id="IPR013766">
    <property type="entry name" value="Thioredoxin_domain"/>
</dbReference>
<dbReference type="Pfam" id="PF00085">
    <property type="entry name" value="Thioredoxin"/>
    <property type="match status" value="1"/>
</dbReference>
<keyword evidence="6" id="KW-1185">Reference proteome</keyword>
<evidence type="ECO:0000256" key="3">
    <source>
        <dbReference type="SAM" id="Coils"/>
    </source>
</evidence>
<comment type="caution">
    <text evidence="5">The sequence shown here is derived from an EMBL/GenBank/DDBJ whole genome shotgun (WGS) entry which is preliminary data.</text>
</comment>